<dbReference type="EMBL" id="UYRT01106570">
    <property type="protein sequence ID" value="VDN44585.1"/>
    <property type="molecule type" value="Genomic_DNA"/>
</dbReference>
<keyword evidence="2" id="KW-1185">Reference proteome</keyword>
<organism evidence="3">
    <name type="scientific">Gongylonema pulchrum</name>
    <dbReference type="NCBI Taxonomy" id="637853"/>
    <lineage>
        <taxon>Eukaryota</taxon>
        <taxon>Metazoa</taxon>
        <taxon>Ecdysozoa</taxon>
        <taxon>Nematoda</taxon>
        <taxon>Chromadorea</taxon>
        <taxon>Rhabditida</taxon>
        <taxon>Spirurina</taxon>
        <taxon>Spiruromorpha</taxon>
        <taxon>Spiruroidea</taxon>
        <taxon>Gongylonematidae</taxon>
        <taxon>Gongylonema</taxon>
    </lineage>
</organism>
<name>A0A183EXN6_9BILA</name>
<dbReference type="Proteomes" id="UP000271098">
    <property type="component" value="Unassembled WGS sequence"/>
</dbReference>
<sequence>MDRVENGFVPISISPEAARNLLQEKEDMPNNHPEESDDWEKGLFLFCSRFSYPACHFVKLKC</sequence>
<accession>A0A183EXN6</accession>
<evidence type="ECO:0000313" key="2">
    <source>
        <dbReference type="Proteomes" id="UP000271098"/>
    </source>
</evidence>
<evidence type="ECO:0000313" key="3">
    <source>
        <dbReference type="WBParaSite" id="GPUH_0002575701-mRNA-1"/>
    </source>
</evidence>
<dbReference type="WBParaSite" id="GPUH_0002575701-mRNA-1">
    <property type="protein sequence ID" value="GPUH_0002575701-mRNA-1"/>
    <property type="gene ID" value="GPUH_0002575701"/>
</dbReference>
<evidence type="ECO:0000313" key="1">
    <source>
        <dbReference type="EMBL" id="VDN44585.1"/>
    </source>
</evidence>
<reference evidence="3" key="1">
    <citation type="submission" date="2016-06" db="UniProtKB">
        <authorList>
            <consortium name="WormBaseParasite"/>
        </authorList>
    </citation>
    <scope>IDENTIFICATION</scope>
</reference>
<proteinExistence type="predicted"/>
<dbReference type="AlphaFoldDB" id="A0A183EXN6"/>
<gene>
    <name evidence="1" type="ORF">GPUH_LOCUS25728</name>
</gene>
<reference evidence="1 2" key="2">
    <citation type="submission" date="2018-11" db="EMBL/GenBank/DDBJ databases">
        <authorList>
            <consortium name="Pathogen Informatics"/>
        </authorList>
    </citation>
    <scope>NUCLEOTIDE SEQUENCE [LARGE SCALE GENOMIC DNA]</scope>
</reference>
<protein>
    <submittedName>
        <fullName evidence="3">HTH La-type RNA-binding domain-containing protein</fullName>
    </submittedName>
</protein>